<dbReference type="Gene3D" id="3.20.20.300">
    <property type="entry name" value="Glycoside hydrolase, family 3, N-terminal domain"/>
    <property type="match status" value="1"/>
</dbReference>
<gene>
    <name evidence="8" type="ORF">NUH29_06615</name>
</gene>
<comment type="similarity">
    <text evidence="2">Belongs to the glycosyl hydrolase 3 family.</text>
</comment>
<dbReference type="InterPro" id="IPR017853">
    <property type="entry name" value="GH"/>
</dbReference>
<feature type="domain" description="Glycoside hydrolase family 3 N-terminal" evidence="7">
    <location>
        <begin position="73"/>
        <end position="373"/>
    </location>
</feature>
<dbReference type="Proteomes" id="UP001205337">
    <property type="component" value="Unassembled WGS sequence"/>
</dbReference>
<feature type="chain" id="PRO_5045839162" description="beta-N-acetylhexosaminidase" evidence="6">
    <location>
        <begin position="31"/>
        <end position="396"/>
    </location>
</feature>
<evidence type="ECO:0000256" key="5">
    <source>
        <dbReference type="ARBA" id="ARBA00023295"/>
    </source>
</evidence>
<name>A0ABT1ZEW2_9MICO</name>
<feature type="signal peptide" evidence="6">
    <location>
        <begin position="1"/>
        <end position="30"/>
    </location>
</feature>
<keyword evidence="9" id="KW-1185">Reference proteome</keyword>
<dbReference type="Pfam" id="PF00933">
    <property type="entry name" value="Glyco_hydro_3"/>
    <property type="match status" value="1"/>
</dbReference>
<comment type="caution">
    <text evidence="8">The sequence shown here is derived from an EMBL/GenBank/DDBJ whole genome shotgun (WGS) entry which is preliminary data.</text>
</comment>
<evidence type="ECO:0000256" key="3">
    <source>
        <dbReference type="ARBA" id="ARBA00012663"/>
    </source>
</evidence>
<comment type="catalytic activity">
    <reaction evidence="1">
        <text>Hydrolysis of terminal non-reducing N-acetyl-D-hexosamine residues in N-acetyl-beta-D-hexosaminides.</text>
        <dbReference type="EC" id="3.2.1.52"/>
    </reaction>
</comment>
<evidence type="ECO:0000256" key="4">
    <source>
        <dbReference type="ARBA" id="ARBA00022801"/>
    </source>
</evidence>
<evidence type="ECO:0000259" key="7">
    <source>
        <dbReference type="Pfam" id="PF00933"/>
    </source>
</evidence>
<organism evidence="8 9">
    <name type="scientific">Protaetiibacter mangrovi</name>
    <dbReference type="NCBI Taxonomy" id="2970926"/>
    <lineage>
        <taxon>Bacteria</taxon>
        <taxon>Bacillati</taxon>
        <taxon>Actinomycetota</taxon>
        <taxon>Actinomycetes</taxon>
        <taxon>Micrococcales</taxon>
        <taxon>Microbacteriaceae</taxon>
        <taxon>Protaetiibacter</taxon>
    </lineage>
</organism>
<accession>A0ABT1ZEW2</accession>
<dbReference type="PANTHER" id="PTHR30480:SF13">
    <property type="entry name" value="BETA-HEXOSAMINIDASE"/>
    <property type="match status" value="1"/>
</dbReference>
<evidence type="ECO:0000313" key="9">
    <source>
        <dbReference type="Proteomes" id="UP001205337"/>
    </source>
</evidence>
<proteinExistence type="inferred from homology"/>
<dbReference type="PROSITE" id="PS00775">
    <property type="entry name" value="GLYCOSYL_HYDROL_F3"/>
    <property type="match status" value="1"/>
</dbReference>
<evidence type="ECO:0000313" key="8">
    <source>
        <dbReference type="EMBL" id="MCS0499219.1"/>
    </source>
</evidence>
<dbReference type="RefSeq" id="WP_258798237.1">
    <property type="nucleotide sequence ID" value="NZ_JANTHX010000005.1"/>
</dbReference>
<evidence type="ECO:0000256" key="1">
    <source>
        <dbReference type="ARBA" id="ARBA00001231"/>
    </source>
</evidence>
<dbReference type="SUPFAM" id="SSF51445">
    <property type="entry name" value="(Trans)glycosidases"/>
    <property type="match status" value="1"/>
</dbReference>
<keyword evidence="5" id="KW-0326">Glycosidase</keyword>
<reference evidence="8 9" key="1">
    <citation type="submission" date="2022-08" db="EMBL/GenBank/DDBJ databases">
        <authorList>
            <person name="Li F."/>
        </authorList>
    </citation>
    <scope>NUCLEOTIDE SEQUENCE [LARGE SCALE GENOMIC DNA]</scope>
    <source>
        <strain evidence="8 9">10F1B-8-1</strain>
    </source>
</reference>
<dbReference type="InterPro" id="IPR019800">
    <property type="entry name" value="Glyco_hydro_3_AS"/>
</dbReference>
<dbReference type="PANTHER" id="PTHR30480">
    <property type="entry name" value="BETA-HEXOSAMINIDASE-RELATED"/>
    <property type="match status" value="1"/>
</dbReference>
<keyword evidence="4 8" id="KW-0378">Hydrolase</keyword>
<dbReference type="InterPro" id="IPR036962">
    <property type="entry name" value="Glyco_hydro_3_N_sf"/>
</dbReference>
<dbReference type="EMBL" id="JANTHX010000005">
    <property type="protein sequence ID" value="MCS0499219.1"/>
    <property type="molecule type" value="Genomic_DNA"/>
</dbReference>
<sequence>MRMRAAGLAATVLAAAALAACAPSPAPVSAAPPRAWQPSVAPAAVDPDATYVEARLADMTTLERAESVIMVRIPSTDPATARAAVAASGVGGVILLGSDTRYSPAVSAALTGALTTDPGLPPLTAVDQEGGTVARLDDPGPSAPALGRMPPEATRAAVADRARLVASGGFDVNFGIVADATADPGSFIAPRVFGGDPASVSARVAQAVAGEHGIVFSTLKHFPGHGAVAGDSHQLIPSTSMSLEQWRATQAPPFEAGIAAGAELVMVGHLRYTAVDQAPASLSPAWYRILREDLGFDGVIVTDSLSMLQAGGEPALVDPAANGAAALAAGADLLLYAGPVDPAAVAARIAQQVADGTIPASRLEDAARRVLELRRASASSDTPYVRCSGACAVAAS</sequence>
<dbReference type="InterPro" id="IPR001764">
    <property type="entry name" value="Glyco_hydro_3_N"/>
</dbReference>
<dbReference type="InterPro" id="IPR050226">
    <property type="entry name" value="NagZ_Beta-hexosaminidase"/>
</dbReference>
<evidence type="ECO:0000256" key="2">
    <source>
        <dbReference type="ARBA" id="ARBA00005336"/>
    </source>
</evidence>
<dbReference type="GO" id="GO:0016787">
    <property type="term" value="F:hydrolase activity"/>
    <property type="evidence" value="ECO:0007669"/>
    <property type="project" value="UniProtKB-KW"/>
</dbReference>
<dbReference type="EC" id="3.2.1.52" evidence="3"/>
<evidence type="ECO:0000256" key="6">
    <source>
        <dbReference type="SAM" id="SignalP"/>
    </source>
</evidence>
<keyword evidence="6" id="KW-0732">Signal</keyword>
<dbReference type="PROSITE" id="PS51257">
    <property type="entry name" value="PROKAR_LIPOPROTEIN"/>
    <property type="match status" value="1"/>
</dbReference>
<protein>
    <recommendedName>
        <fullName evidence="3">beta-N-acetylhexosaminidase</fullName>
        <ecNumber evidence="3">3.2.1.52</ecNumber>
    </recommendedName>
</protein>